<sequence>MRERQELQSSLHRHRKLGAAVGNNRVENQRQCRTVLAERSLLLRRKMALGVRTIVLVERTIVLEEHTIVLEVHTIAPEKRNRLQRRKLVLEERN</sequence>
<comment type="caution">
    <text evidence="2">The sequence shown here is derived from an EMBL/GenBank/DDBJ whole genome shotgun (WGS) entry which is preliminary data.</text>
</comment>
<name>A0A162CG43_9CRUS</name>
<dbReference type="EMBL" id="LRGB01000868">
    <property type="protein sequence ID" value="KZS15452.1"/>
    <property type="molecule type" value="Genomic_DNA"/>
</dbReference>
<evidence type="ECO:0000256" key="1">
    <source>
        <dbReference type="SAM" id="MobiDB-lite"/>
    </source>
</evidence>
<keyword evidence="3" id="KW-1185">Reference proteome</keyword>
<dbReference type="AlphaFoldDB" id="A0A162CG43"/>
<evidence type="ECO:0000313" key="2">
    <source>
        <dbReference type="EMBL" id="KZS15452.1"/>
    </source>
</evidence>
<proteinExistence type="predicted"/>
<protein>
    <submittedName>
        <fullName evidence="2">Uncharacterized protein</fullName>
    </submittedName>
</protein>
<dbReference type="Proteomes" id="UP000076858">
    <property type="component" value="Unassembled WGS sequence"/>
</dbReference>
<reference evidence="2 3" key="1">
    <citation type="submission" date="2016-03" db="EMBL/GenBank/DDBJ databases">
        <title>EvidentialGene: Evidence-directed Construction of Genes on Genomes.</title>
        <authorList>
            <person name="Gilbert D.G."/>
            <person name="Choi J.-H."/>
            <person name="Mockaitis K."/>
            <person name="Colbourne J."/>
            <person name="Pfrender M."/>
        </authorList>
    </citation>
    <scope>NUCLEOTIDE SEQUENCE [LARGE SCALE GENOMIC DNA]</scope>
    <source>
        <strain evidence="2 3">Xinb3</strain>
        <tissue evidence="2">Complete organism</tissue>
    </source>
</reference>
<evidence type="ECO:0000313" key="3">
    <source>
        <dbReference type="Proteomes" id="UP000076858"/>
    </source>
</evidence>
<feature type="region of interest" description="Disordered" evidence="1">
    <location>
        <begin position="1"/>
        <end position="22"/>
    </location>
</feature>
<gene>
    <name evidence="2" type="ORF">APZ42_018655</name>
</gene>
<accession>A0A162CG43</accession>
<organism evidence="2 3">
    <name type="scientific">Daphnia magna</name>
    <dbReference type="NCBI Taxonomy" id="35525"/>
    <lineage>
        <taxon>Eukaryota</taxon>
        <taxon>Metazoa</taxon>
        <taxon>Ecdysozoa</taxon>
        <taxon>Arthropoda</taxon>
        <taxon>Crustacea</taxon>
        <taxon>Branchiopoda</taxon>
        <taxon>Diplostraca</taxon>
        <taxon>Cladocera</taxon>
        <taxon>Anomopoda</taxon>
        <taxon>Daphniidae</taxon>
        <taxon>Daphnia</taxon>
    </lineage>
</organism>